<dbReference type="SUPFAM" id="SSF51695">
    <property type="entry name" value="PLC-like phosphodiesterases"/>
    <property type="match status" value="1"/>
</dbReference>
<dbReference type="HOGENOM" id="CLU_030226_1_0_6"/>
<feature type="domain" description="GP-PDE" evidence="8">
    <location>
        <begin position="27"/>
        <end position="335"/>
    </location>
</feature>
<dbReference type="GO" id="GO:0008889">
    <property type="term" value="F:glycerophosphodiester phosphodiesterase activity"/>
    <property type="evidence" value="ECO:0007669"/>
    <property type="project" value="UniProtKB-EC"/>
</dbReference>
<evidence type="ECO:0000256" key="6">
    <source>
        <dbReference type="ARBA" id="ARBA00047512"/>
    </source>
</evidence>
<dbReference type="OrthoDB" id="9795622at2"/>
<dbReference type="PATRIC" id="fig|1265313.6.peg.1286"/>
<dbReference type="STRING" id="1265313.HRUBRA_01302"/>
<evidence type="ECO:0000313" key="9">
    <source>
        <dbReference type="EMBL" id="KGE04078.1"/>
    </source>
</evidence>
<evidence type="ECO:0000256" key="1">
    <source>
        <dbReference type="ARBA" id="ARBA00007277"/>
    </source>
</evidence>
<evidence type="ECO:0000256" key="2">
    <source>
        <dbReference type="ARBA" id="ARBA00012247"/>
    </source>
</evidence>
<evidence type="ECO:0000256" key="5">
    <source>
        <dbReference type="ARBA" id="ARBA00022801"/>
    </source>
</evidence>
<dbReference type="Pfam" id="PF03009">
    <property type="entry name" value="GDPD"/>
    <property type="match status" value="1"/>
</dbReference>
<dbReference type="PANTHER" id="PTHR43620">
    <property type="entry name" value="GLYCEROPHOSPHORYL DIESTER PHOSPHODIESTERASE"/>
    <property type="match status" value="1"/>
</dbReference>
<dbReference type="Gene3D" id="3.20.20.190">
    <property type="entry name" value="Phosphatidylinositol (PI) phosphodiesterase"/>
    <property type="match status" value="1"/>
</dbReference>
<dbReference type="GO" id="GO:0006629">
    <property type="term" value="P:lipid metabolic process"/>
    <property type="evidence" value="ECO:0007669"/>
    <property type="project" value="InterPro"/>
</dbReference>
<accession>A0A095VSR1</accession>
<dbReference type="FunFam" id="3.20.20.190:FF:000009">
    <property type="entry name" value="Glycerophosphodiester phosphodiesterase, periplasmic"/>
    <property type="match status" value="1"/>
</dbReference>
<evidence type="ECO:0000313" key="10">
    <source>
        <dbReference type="Proteomes" id="UP000029640"/>
    </source>
</evidence>
<keyword evidence="4" id="KW-0319">Glycerol metabolism</keyword>
<comment type="catalytic activity">
    <reaction evidence="6">
        <text>a sn-glycero-3-phosphodiester + H2O = an alcohol + sn-glycerol 3-phosphate + H(+)</text>
        <dbReference type="Rhea" id="RHEA:12969"/>
        <dbReference type="ChEBI" id="CHEBI:15377"/>
        <dbReference type="ChEBI" id="CHEBI:15378"/>
        <dbReference type="ChEBI" id="CHEBI:30879"/>
        <dbReference type="ChEBI" id="CHEBI:57597"/>
        <dbReference type="ChEBI" id="CHEBI:83408"/>
        <dbReference type="EC" id="3.1.4.46"/>
    </reaction>
</comment>
<dbReference type="AlphaFoldDB" id="A0A095VSR1"/>
<evidence type="ECO:0000256" key="4">
    <source>
        <dbReference type="ARBA" id="ARBA00022798"/>
    </source>
</evidence>
<dbReference type="EC" id="3.1.4.46" evidence="2"/>
<dbReference type="Proteomes" id="UP000029640">
    <property type="component" value="Unassembled WGS sequence"/>
</dbReference>
<name>A0A095VSR1_9GAMM</name>
<organism evidence="9 10">
    <name type="scientific">Pseudohaliea rubra DSM 19751</name>
    <dbReference type="NCBI Taxonomy" id="1265313"/>
    <lineage>
        <taxon>Bacteria</taxon>
        <taxon>Pseudomonadati</taxon>
        <taxon>Pseudomonadota</taxon>
        <taxon>Gammaproteobacteria</taxon>
        <taxon>Cellvibrionales</taxon>
        <taxon>Halieaceae</taxon>
        <taxon>Pseudohaliea</taxon>
    </lineage>
</organism>
<comment type="caution">
    <text evidence="9">The sequence shown here is derived from an EMBL/GenBank/DDBJ whole genome shotgun (WGS) entry which is preliminary data.</text>
</comment>
<comment type="similarity">
    <text evidence="1">Belongs to the glycerophosphoryl diester phosphodiesterase family.</text>
</comment>
<dbReference type="InterPro" id="IPR017946">
    <property type="entry name" value="PLC-like_Pdiesterase_TIM-brl"/>
</dbReference>
<keyword evidence="3 7" id="KW-0732">Signal</keyword>
<evidence type="ECO:0000256" key="3">
    <source>
        <dbReference type="ARBA" id="ARBA00022729"/>
    </source>
</evidence>
<dbReference type="EMBL" id="AUVB01000038">
    <property type="protein sequence ID" value="KGE04078.1"/>
    <property type="molecule type" value="Genomic_DNA"/>
</dbReference>
<reference evidence="9 10" key="1">
    <citation type="journal article" date="2014" name="Genome Announc.">
        <title>Genome Sequence of Gammaproteobacterial Pseudohaliea rubra Type Strain DSM 19751, Isolated from Coastal Seawater of the Mediterranean Sea.</title>
        <authorList>
            <person name="Spring S."/>
            <person name="Fiebig A."/>
            <person name="Riedel T."/>
            <person name="Goker M."/>
            <person name="Klenk H.P."/>
        </authorList>
    </citation>
    <scope>NUCLEOTIDE SEQUENCE [LARGE SCALE GENOMIC DNA]</scope>
    <source>
        <strain evidence="9 10">DSM 19751</strain>
    </source>
</reference>
<evidence type="ECO:0000256" key="7">
    <source>
        <dbReference type="SAM" id="SignalP"/>
    </source>
</evidence>
<dbReference type="PROSITE" id="PS51704">
    <property type="entry name" value="GP_PDE"/>
    <property type="match status" value="1"/>
</dbReference>
<dbReference type="InterPro" id="IPR030395">
    <property type="entry name" value="GP_PDE_dom"/>
</dbReference>
<gene>
    <name evidence="9" type="ORF">HRUBRA_01302</name>
</gene>
<dbReference type="GO" id="GO:0006071">
    <property type="term" value="P:glycerol metabolic process"/>
    <property type="evidence" value="ECO:0007669"/>
    <property type="project" value="UniProtKB-KW"/>
</dbReference>
<dbReference type="eggNOG" id="COG0584">
    <property type="taxonomic scope" value="Bacteria"/>
</dbReference>
<protein>
    <recommendedName>
        <fullName evidence="2">glycerophosphodiester phosphodiesterase</fullName>
        <ecNumber evidence="2">3.1.4.46</ecNumber>
    </recommendedName>
</protein>
<evidence type="ECO:0000259" key="8">
    <source>
        <dbReference type="PROSITE" id="PS51704"/>
    </source>
</evidence>
<feature type="signal peptide" evidence="7">
    <location>
        <begin position="1"/>
        <end position="25"/>
    </location>
</feature>
<sequence length="339" mass="36549">MTRWQPLLRPAALLALTLAAGAAVAEPLVIAHRGASGYLPEHTLAAKALAHGQGADYLEQDVVLSADDVPIVLHDIHLDGTTNVAERFPDRARADGHWYAIDFTLAELRTLAVGERLGRDGAPVFPGRFPADRRLFQLPTLAEEIAFIDGLNGSSGRVAGLYIELKGDHFHRKEGKDLPAAVLQVLEDAGYHEADSPVFLQSFEPATLKRLAGEFRSPLPRIQLIAENAWGGVPDVDYETLTSDAGLAAIARYAAGIGPWLGQLYQGSDDAGEPRITDLAARAQAAGLLVHPYTFRSDALPPGIDSFDALLALFVDRLGVDGLFTDFPDKARHFLESKP</sequence>
<proteinExistence type="inferred from homology"/>
<dbReference type="GO" id="GO:0042597">
    <property type="term" value="C:periplasmic space"/>
    <property type="evidence" value="ECO:0007669"/>
    <property type="project" value="TreeGrafter"/>
</dbReference>
<dbReference type="PANTHER" id="PTHR43620:SF7">
    <property type="entry name" value="GLYCEROPHOSPHODIESTER PHOSPHODIESTERASE GDPD5-RELATED"/>
    <property type="match status" value="1"/>
</dbReference>
<keyword evidence="10" id="KW-1185">Reference proteome</keyword>
<dbReference type="NCBIfam" id="NF008354">
    <property type="entry name" value="PRK11143.1"/>
    <property type="match status" value="1"/>
</dbReference>
<feature type="chain" id="PRO_5001911087" description="glycerophosphodiester phosphodiesterase" evidence="7">
    <location>
        <begin position="26"/>
        <end position="339"/>
    </location>
</feature>
<keyword evidence="5 9" id="KW-0378">Hydrolase</keyword>